<keyword evidence="2" id="KW-1185">Reference proteome</keyword>
<dbReference type="InterPro" id="IPR044691">
    <property type="entry name" value="DCC1_Trx"/>
</dbReference>
<dbReference type="AlphaFoldDB" id="A0A916UCV5"/>
<dbReference type="PANTHER" id="PTHR34290">
    <property type="entry name" value="SI:CH73-390P7.2"/>
    <property type="match status" value="1"/>
</dbReference>
<comment type="caution">
    <text evidence="1">The sequence shown here is derived from an EMBL/GenBank/DDBJ whole genome shotgun (WGS) entry which is preliminary data.</text>
</comment>
<proteinExistence type="predicted"/>
<dbReference type="Pfam" id="PF04134">
    <property type="entry name" value="DCC1-like"/>
    <property type="match status" value="1"/>
</dbReference>
<gene>
    <name evidence="1" type="ORF">GCM10011396_14230</name>
</gene>
<reference evidence="1" key="2">
    <citation type="submission" date="2020-09" db="EMBL/GenBank/DDBJ databases">
        <authorList>
            <person name="Sun Q."/>
            <person name="Zhou Y."/>
        </authorList>
    </citation>
    <scope>NUCLEOTIDE SEQUENCE</scope>
    <source>
        <strain evidence="1">CGMCC 1.10998</strain>
    </source>
</reference>
<organism evidence="1 2">
    <name type="scientific">Undibacterium terreum</name>
    <dbReference type="NCBI Taxonomy" id="1224302"/>
    <lineage>
        <taxon>Bacteria</taxon>
        <taxon>Pseudomonadati</taxon>
        <taxon>Pseudomonadota</taxon>
        <taxon>Betaproteobacteria</taxon>
        <taxon>Burkholderiales</taxon>
        <taxon>Oxalobacteraceae</taxon>
        <taxon>Undibacterium</taxon>
    </lineage>
</organism>
<dbReference type="RefSeq" id="WP_268237229.1">
    <property type="nucleotide sequence ID" value="NZ_BMED01000001.1"/>
</dbReference>
<name>A0A916UCV5_9BURK</name>
<reference evidence="1" key="1">
    <citation type="journal article" date="2014" name="Int. J. Syst. Evol. Microbiol.">
        <title>Complete genome sequence of Corynebacterium casei LMG S-19264T (=DSM 44701T), isolated from a smear-ripened cheese.</title>
        <authorList>
            <consortium name="US DOE Joint Genome Institute (JGI-PGF)"/>
            <person name="Walter F."/>
            <person name="Albersmeier A."/>
            <person name="Kalinowski J."/>
            <person name="Ruckert C."/>
        </authorList>
    </citation>
    <scope>NUCLEOTIDE SEQUENCE</scope>
    <source>
        <strain evidence="1">CGMCC 1.10998</strain>
    </source>
</reference>
<dbReference type="PANTHER" id="PTHR34290:SF2">
    <property type="entry name" value="OS04G0668800 PROTEIN"/>
    <property type="match status" value="1"/>
</dbReference>
<accession>A0A916UCV5</accession>
<dbReference type="EMBL" id="BMED01000001">
    <property type="protein sequence ID" value="GGC68359.1"/>
    <property type="molecule type" value="Genomic_DNA"/>
</dbReference>
<protein>
    <recommendedName>
        <fullName evidence="3">Thiol-disulfide oxidoreductase DCC</fullName>
    </recommendedName>
</protein>
<dbReference type="Proteomes" id="UP000637423">
    <property type="component" value="Unassembled WGS sequence"/>
</dbReference>
<evidence type="ECO:0000313" key="1">
    <source>
        <dbReference type="EMBL" id="GGC68359.1"/>
    </source>
</evidence>
<dbReference type="InterPro" id="IPR007263">
    <property type="entry name" value="DCC1-like"/>
</dbReference>
<evidence type="ECO:0000313" key="2">
    <source>
        <dbReference type="Proteomes" id="UP000637423"/>
    </source>
</evidence>
<dbReference type="GO" id="GO:0015035">
    <property type="term" value="F:protein-disulfide reductase activity"/>
    <property type="evidence" value="ECO:0007669"/>
    <property type="project" value="InterPro"/>
</dbReference>
<evidence type="ECO:0008006" key="3">
    <source>
        <dbReference type="Google" id="ProtNLM"/>
    </source>
</evidence>
<sequence length="140" mass="15862">MNPPLLSLYFDGNCPFCAAEMKRLRHWDTHARLGFIDIADPAFDASEQGLDLHAMNLQLHGRLANGDILVGLDTMLAAYTLAGKLWVVLPLRIKALRPLLSMLYRQFALKRYAFSRLMGYKQVPDCAEDVCRSRHPFLGN</sequence>